<keyword evidence="3" id="KW-1003">Cell membrane</keyword>
<evidence type="ECO:0000256" key="4">
    <source>
        <dbReference type="ARBA" id="ARBA00022692"/>
    </source>
</evidence>
<keyword evidence="2" id="KW-0813">Transport</keyword>
<feature type="transmembrane region" description="Helical" evidence="7">
    <location>
        <begin position="226"/>
        <end position="244"/>
    </location>
</feature>
<dbReference type="EMBL" id="LNQE01001172">
    <property type="protein sequence ID" value="KUG20574.1"/>
    <property type="molecule type" value="Genomic_DNA"/>
</dbReference>
<dbReference type="Pfam" id="PF00528">
    <property type="entry name" value="BPD_transp_1"/>
    <property type="match status" value="1"/>
</dbReference>
<dbReference type="InterPro" id="IPR000515">
    <property type="entry name" value="MetI-like"/>
</dbReference>
<evidence type="ECO:0000256" key="6">
    <source>
        <dbReference type="ARBA" id="ARBA00023136"/>
    </source>
</evidence>
<feature type="domain" description="ABC transmembrane type-1" evidence="8">
    <location>
        <begin position="62"/>
        <end position="244"/>
    </location>
</feature>
<keyword evidence="5 7" id="KW-1133">Transmembrane helix</keyword>
<protein>
    <submittedName>
        <fullName evidence="9">Abc-type nitrate/sulfonate/bicarbonate transport system, permease component</fullName>
    </submittedName>
</protein>
<feature type="transmembrane region" description="Helical" evidence="7">
    <location>
        <begin position="110"/>
        <end position="141"/>
    </location>
</feature>
<dbReference type="SUPFAM" id="SSF161098">
    <property type="entry name" value="MetI-like"/>
    <property type="match status" value="1"/>
</dbReference>
<feature type="transmembrane region" description="Helical" evidence="7">
    <location>
        <begin position="66"/>
        <end position="90"/>
    </location>
</feature>
<dbReference type="PROSITE" id="PS50928">
    <property type="entry name" value="ABC_TM1"/>
    <property type="match status" value="1"/>
</dbReference>
<evidence type="ECO:0000256" key="7">
    <source>
        <dbReference type="SAM" id="Phobius"/>
    </source>
</evidence>
<reference evidence="9" key="1">
    <citation type="journal article" date="2015" name="Proc. Natl. Acad. Sci. U.S.A.">
        <title>Networks of energetic and metabolic interactions define dynamics in microbial communities.</title>
        <authorList>
            <person name="Embree M."/>
            <person name="Liu J.K."/>
            <person name="Al-Bassam M.M."/>
            <person name="Zengler K."/>
        </authorList>
    </citation>
    <scope>NUCLEOTIDE SEQUENCE</scope>
</reference>
<evidence type="ECO:0000256" key="5">
    <source>
        <dbReference type="ARBA" id="ARBA00022989"/>
    </source>
</evidence>
<evidence type="ECO:0000256" key="3">
    <source>
        <dbReference type="ARBA" id="ARBA00022475"/>
    </source>
</evidence>
<dbReference type="PANTHER" id="PTHR30151">
    <property type="entry name" value="ALKANE SULFONATE ABC TRANSPORTER-RELATED, MEMBRANE SUBUNIT"/>
    <property type="match status" value="1"/>
</dbReference>
<proteinExistence type="predicted"/>
<evidence type="ECO:0000313" key="9">
    <source>
        <dbReference type="EMBL" id="KUG20574.1"/>
    </source>
</evidence>
<dbReference type="AlphaFoldDB" id="A0A0W8FIN7"/>
<dbReference type="GO" id="GO:0005886">
    <property type="term" value="C:plasma membrane"/>
    <property type="evidence" value="ECO:0007669"/>
    <property type="project" value="UniProtKB-SubCell"/>
</dbReference>
<feature type="transmembrane region" description="Helical" evidence="7">
    <location>
        <begin position="188"/>
        <end position="206"/>
    </location>
</feature>
<name>A0A0W8FIN7_9ZZZZ</name>
<sequence>MRWLSHTMRGRFLGGASLVAAAVIWQIVADFVVRNPFILPSFTDVASAFFGLLGSGILIQDLTTSLIHFAIGIGAAFLVGVPIGMAMGWFPDANTVADPIIEVIRPIPPLAWIPFAIVWFGLTPQSAGFVIFVGAVFPILISTFAGFRNVPKVFVEAGKVLGCTRSRDLIRYVALPAATPSIVSGIRIAMGVGWMCLVAAEMFGVSRFGLGQKIWWYYYLHQMPNVVVYMLVLGFIGLLLDRLFRHYVGNMLLKWQSGEVV</sequence>
<dbReference type="PANTHER" id="PTHR30151:SF0">
    <property type="entry name" value="ABC TRANSPORTER PERMEASE PROTEIN MJ0413-RELATED"/>
    <property type="match status" value="1"/>
</dbReference>
<dbReference type="InterPro" id="IPR035906">
    <property type="entry name" value="MetI-like_sf"/>
</dbReference>
<feature type="transmembrane region" description="Helical" evidence="7">
    <location>
        <begin position="39"/>
        <end position="59"/>
    </location>
</feature>
<comment type="subcellular location">
    <subcellularLocation>
        <location evidence="1">Cell membrane</location>
        <topology evidence="1">Multi-pass membrane protein</topology>
    </subcellularLocation>
</comment>
<evidence type="ECO:0000256" key="2">
    <source>
        <dbReference type="ARBA" id="ARBA00022448"/>
    </source>
</evidence>
<accession>A0A0W8FIN7</accession>
<dbReference type="GO" id="GO:0055085">
    <property type="term" value="P:transmembrane transport"/>
    <property type="evidence" value="ECO:0007669"/>
    <property type="project" value="InterPro"/>
</dbReference>
<evidence type="ECO:0000256" key="1">
    <source>
        <dbReference type="ARBA" id="ARBA00004651"/>
    </source>
</evidence>
<gene>
    <name evidence="9" type="ORF">ASZ90_009684</name>
</gene>
<keyword evidence="4 7" id="KW-0812">Transmembrane</keyword>
<organism evidence="9">
    <name type="scientific">hydrocarbon metagenome</name>
    <dbReference type="NCBI Taxonomy" id="938273"/>
    <lineage>
        <taxon>unclassified sequences</taxon>
        <taxon>metagenomes</taxon>
        <taxon>ecological metagenomes</taxon>
    </lineage>
</organism>
<dbReference type="CDD" id="cd06261">
    <property type="entry name" value="TM_PBP2"/>
    <property type="match status" value="1"/>
</dbReference>
<comment type="caution">
    <text evidence="9">The sequence shown here is derived from an EMBL/GenBank/DDBJ whole genome shotgun (WGS) entry which is preliminary data.</text>
</comment>
<evidence type="ECO:0000259" key="8">
    <source>
        <dbReference type="PROSITE" id="PS50928"/>
    </source>
</evidence>
<keyword evidence="6 7" id="KW-0472">Membrane</keyword>
<dbReference type="Gene3D" id="1.10.3720.10">
    <property type="entry name" value="MetI-like"/>
    <property type="match status" value="1"/>
</dbReference>